<dbReference type="GO" id="GO:0005886">
    <property type="term" value="C:plasma membrane"/>
    <property type="evidence" value="ECO:0007669"/>
    <property type="project" value="UniProtKB-SubCell"/>
</dbReference>
<dbReference type="InterPro" id="IPR005899">
    <property type="entry name" value="Na_pump_deCOase"/>
</dbReference>
<organism evidence="7 8">
    <name type="scientific">Aeoliella straminimaris</name>
    <dbReference type="NCBI Taxonomy" id="2954799"/>
    <lineage>
        <taxon>Bacteria</taxon>
        <taxon>Pseudomonadati</taxon>
        <taxon>Planctomycetota</taxon>
        <taxon>Planctomycetia</taxon>
        <taxon>Pirellulales</taxon>
        <taxon>Lacipirellulaceae</taxon>
        <taxon>Aeoliella</taxon>
    </lineage>
</organism>
<evidence type="ECO:0000256" key="6">
    <source>
        <dbReference type="SAM" id="Phobius"/>
    </source>
</evidence>
<dbReference type="AlphaFoldDB" id="A0A9X2FFM9"/>
<keyword evidence="8" id="KW-1185">Reference proteome</keyword>
<comment type="caution">
    <text evidence="7">The sequence shown here is derived from an EMBL/GenBank/DDBJ whole genome shotgun (WGS) entry which is preliminary data.</text>
</comment>
<keyword evidence="5 6" id="KW-0472">Membrane</keyword>
<evidence type="ECO:0000256" key="4">
    <source>
        <dbReference type="ARBA" id="ARBA00022989"/>
    </source>
</evidence>
<evidence type="ECO:0000256" key="5">
    <source>
        <dbReference type="ARBA" id="ARBA00023136"/>
    </source>
</evidence>
<dbReference type="GO" id="GO:0015081">
    <property type="term" value="F:sodium ion transmembrane transporter activity"/>
    <property type="evidence" value="ECO:0007669"/>
    <property type="project" value="InterPro"/>
</dbReference>
<evidence type="ECO:0000256" key="2">
    <source>
        <dbReference type="ARBA" id="ARBA00022475"/>
    </source>
</evidence>
<evidence type="ECO:0000313" key="8">
    <source>
        <dbReference type="Proteomes" id="UP001155241"/>
    </source>
</evidence>
<dbReference type="Pfam" id="PF04277">
    <property type="entry name" value="OAD_gamma"/>
    <property type="match status" value="1"/>
</dbReference>
<dbReference type="GO" id="GO:0036376">
    <property type="term" value="P:sodium ion export across plasma membrane"/>
    <property type="evidence" value="ECO:0007669"/>
    <property type="project" value="InterPro"/>
</dbReference>
<sequence length="125" mass="13702">MMFNNWLLIAVFSEEPTMNEVLQFILVGLLVVLAALASLALMSTAVAWILKTIRESKTQPKPAPIPDEGLPEETLAVIVAAVAAVVTQPHRIVHIRGLTPEDMAWALQGRSQIHASHALKPQDHR</sequence>
<comment type="subcellular location">
    <subcellularLocation>
        <location evidence="1">Cell membrane</location>
    </subcellularLocation>
</comment>
<protein>
    <submittedName>
        <fullName evidence="7">OadG family transporter subunit</fullName>
    </submittedName>
</protein>
<accession>A0A9X2FFM9</accession>
<reference evidence="7" key="1">
    <citation type="submission" date="2022-06" db="EMBL/GenBank/DDBJ databases">
        <title>Aeoliella straminimaris, a novel planctomycete from sediments.</title>
        <authorList>
            <person name="Vitorino I.R."/>
            <person name="Lage O.M."/>
        </authorList>
    </citation>
    <scope>NUCLEOTIDE SEQUENCE</scope>
    <source>
        <strain evidence="7">ICT_H6.2</strain>
    </source>
</reference>
<evidence type="ECO:0000256" key="3">
    <source>
        <dbReference type="ARBA" id="ARBA00022692"/>
    </source>
</evidence>
<dbReference type="EMBL" id="JAMXLR010000020">
    <property type="protein sequence ID" value="MCO6043246.1"/>
    <property type="molecule type" value="Genomic_DNA"/>
</dbReference>
<gene>
    <name evidence="7" type="ORF">NG895_04950</name>
</gene>
<dbReference type="Proteomes" id="UP001155241">
    <property type="component" value="Unassembled WGS sequence"/>
</dbReference>
<keyword evidence="4 6" id="KW-1133">Transmembrane helix</keyword>
<keyword evidence="2" id="KW-1003">Cell membrane</keyword>
<name>A0A9X2FFM9_9BACT</name>
<evidence type="ECO:0000313" key="7">
    <source>
        <dbReference type="EMBL" id="MCO6043246.1"/>
    </source>
</evidence>
<feature type="transmembrane region" description="Helical" evidence="6">
    <location>
        <begin position="24"/>
        <end position="50"/>
    </location>
</feature>
<evidence type="ECO:0000256" key="1">
    <source>
        <dbReference type="ARBA" id="ARBA00004236"/>
    </source>
</evidence>
<keyword evidence="3 6" id="KW-0812">Transmembrane</keyword>
<proteinExistence type="predicted"/>
<dbReference type="RefSeq" id="WP_252851346.1">
    <property type="nucleotide sequence ID" value="NZ_JAMXLR010000020.1"/>
</dbReference>